<dbReference type="Proteomes" id="UP001595891">
    <property type="component" value="Unassembled WGS sequence"/>
</dbReference>
<keyword evidence="3" id="KW-1185">Reference proteome</keyword>
<evidence type="ECO:0000313" key="3">
    <source>
        <dbReference type="Proteomes" id="UP001595891"/>
    </source>
</evidence>
<comment type="caution">
    <text evidence="2">The sequence shown here is derived from an EMBL/GenBank/DDBJ whole genome shotgun (WGS) entry which is preliminary data.</text>
</comment>
<evidence type="ECO:0000313" key="2">
    <source>
        <dbReference type="EMBL" id="MFC4588836.1"/>
    </source>
</evidence>
<reference evidence="3" key="1">
    <citation type="journal article" date="2019" name="Int. J. Syst. Evol. Microbiol.">
        <title>The Global Catalogue of Microorganisms (GCM) 10K type strain sequencing project: providing services to taxonomists for standard genome sequencing and annotation.</title>
        <authorList>
            <consortium name="The Broad Institute Genomics Platform"/>
            <consortium name="The Broad Institute Genome Sequencing Center for Infectious Disease"/>
            <person name="Wu L."/>
            <person name="Ma J."/>
        </authorList>
    </citation>
    <scope>NUCLEOTIDE SEQUENCE [LARGE SCALE GENOMIC DNA]</scope>
    <source>
        <strain evidence="3">CCUG 49560</strain>
    </source>
</reference>
<dbReference type="InterPro" id="IPR026367">
    <property type="entry name" value="FxsC_C"/>
</dbReference>
<dbReference type="InterPro" id="IPR047603">
    <property type="entry name" value="FxsC_N"/>
</dbReference>
<dbReference type="InterPro" id="IPR000157">
    <property type="entry name" value="TIR_dom"/>
</dbReference>
<feature type="domain" description="TIR" evidence="1">
    <location>
        <begin position="60"/>
        <end position="131"/>
    </location>
</feature>
<dbReference type="SUPFAM" id="SSF52200">
    <property type="entry name" value="Toll/Interleukin receptor TIR domain"/>
    <property type="match status" value="1"/>
</dbReference>
<dbReference type="Pfam" id="PF13676">
    <property type="entry name" value="TIR_2"/>
    <property type="match status" value="1"/>
</dbReference>
<accession>A0ABV9EGY0</accession>
<dbReference type="NCBIfam" id="NF040588">
    <property type="entry name" value="FxsC_Nterm"/>
    <property type="match status" value="1"/>
</dbReference>
<dbReference type="Gene3D" id="3.40.50.10140">
    <property type="entry name" value="Toll/interleukin-1 receptor homology (TIR) domain"/>
    <property type="match status" value="1"/>
</dbReference>
<gene>
    <name evidence="2" type="ORF">ACFO8L_22290</name>
</gene>
<dbReference type="NCBIfam" id="TIGR04276">
    <property type="entry name" value="FxsC_Cterm"/>
    <property type="match status" value="1"/>
</dbReference>
<evidence type="ECO:0000259" key="1">
    <source>
        <dbReference type="Pfam" id="PF13676"/>
    </source>
</evidence>
<sequence>MSLGHSSEPVESGPYFFLSYAHTPRNGPDDDVDPDRWVTKLFSDLSWHVMQLTDSPMGAGSRPGFMATDLRGGDPWHLGIGTALATCRVFVPVLSRRYFSSEECGQEWAAFLRRESPYGEPIQAIVPALWVPVAHSELPQQARGVTMPGQDLGAYAEYGFYGLMKLRKFRENYERAVLQLARRIVEIGERVAPSIGLPLDYSSLPSAFASSIDKPVIQVTVLAPRIGELPPSLDPYYYGRSPIEWTPFRDRKTNRPIADVLAEVVTSLGYEAEVRNFLDRSNRMLAVGQPEDPEIVLVDPWVLMLPDHHEALDELTRLQQPWKPILVLLNNPDHQLADDHAELLGEFTSRPNVWTIVSTEELRRLVPEAIGRIAGHVGARMPFVDPKTRWSL</sequence>
<dbReference type="EMBL" id="JBHSFN010000013">
    <property type="protein sequence ID" value="MFC4588836.1"/>
    <property type="molecule type" value="Genomic_DNA"/>
</dbReference>
<proteinExistence type="predicted"/>
<name>A0ABV9EGY0_9ACTN</name>
<dbReference type="InterPro" id="IPR035897">
    <property type="entry name" value="Toll_tir_struct_dom_sf"/>
</dbReference>
<protein>
    <submittedName>
        <fullName evidence="2">TIR-like protein FxsC</fullName>
    </submittedName>
</protein>
<dbReference type="RefSeq" id="WP_262845734.1">
    <property type="nucleotide sequence ID" value="NZ_JANZYP010000041.1"/>
</dbReference>
<organism evidence="2 3">
    <name type="scientific">Sphaerisporangium corydalis</name>
    <dbReference type="NCBI Taxonomy" id="1441875"/>
    <lineage>
        <taxon>Bacteria</taxon>
        <taxon>Bacillati</taxon>
        <taxon>Actinomycetota</taxon>
        <taxon>Actinomycetes</taxon>
        <taxon>Streptosporangiales</taxon>
        <taxon>Streptosporangiaceae</taxon>
        <taxon>Sphaerisporangium</taxon>
    </lineage>
</organism>